<dbReference type="InterPro" id="IPR001867">
    <property type="entry name" value="OmpR/PhoB-type_DNA-bd"/>
</dbReference>
<dbReference type="CDD" id="cd00383">
    <property type="entry name" value="trans_reg_C"/>
    <property type="match status" value="1"/>
</dbReference>
<evidence type="ECO:0000259" key="3">
    <source>
        <dbReference type="PROSITE" id="PS51755"/>
    </source>
</evidence>
<keyword evidence="1 2" id="KW-0238">DNA-binding</keyword>
<dbReference type="Gene3D" id="1.10.10.10">
    <property type="entry name" value="Winged helix-like DNA-binding domain superfamily/Winged helix DNA-binding domain"/>
    <property type="match status" value="1"/>
</dbReference>
<accession>A0A4D6XGZ8</accession>
<dbReference type="GO" id="GO:0000160">
    <property type="term" value="P:phosphorelay signal transduction system"/>
    <property type="evidence" value="ECO:0007669"/>
    <property type="project" value="InterPro"/>
</dbReference>
<dbReference type="PANTHER" id="PTHR47691">
    <property type="entry name" value="REGULATOR-RELATED"/>
    <property type="match status" value="1"/>
</dbReference>
<dbReference type="SUPFAM" id="SSF46894">
    <property type="entry name" value="C-terminal effector domain of the bipartite response regulators"/>
    <property type="match status" value="1"/>
</dbReference>
<evidence type="ECO:0000256" key="2">
    <source>
        <dbReference type="PROSITE-ProRule" id="PRU01091"/>
    </source>
</evidence>
<dbReference type="PANTHER" id="PTHR47691:SF3">
    <property type="entry name" value="HTH-TYPE TRANSCRIPTIONAL REGULATOR RV0890C-RELATED"/>
    <property type="match status" value="1"/>
</dbReference>
<dbReference type="Pfam" id="PF00486">
    <property type="entry name" value="Trans_reg_C"/>
    <property type="match status" value="1"/>
</dbReference>
<protein>
    <submittedName>
        <fullName evidence="4">Winged helix-turn-helix transcriptional regulator</fullName>
    </submittedName>
</protein>
<evidence type="ECO:0000313" key="4">
    <source>
        <dbReference type="EMBL" id="QCI15213.1"/>
    </source>
</evidence>
<dbReference type="OrthoDB" id="9802186at2"/>
<evidence type="ECO:0000313" key="5">
    <source>
        <dbReference type="Proteomes" id="UP000298551"/>
    </source>
</evidence>
<dbReference type="GO" id="GO:0003677">
    <property type="term" value="F:DNA binding"/>
    <property type="evidence" value="ECO:0007669"/>
    <property type="project" value="UniProtKB-UniRule"/>
</dbReference>
<dbReference type="PROSITE" id="PS51755">
    <property type="entry name" value="OMPR_PHOB"/>
    <property type="match status" value="1"/>
</dbReference>
<evidence type="ECO:0000256" key="1">
    <source>
        <dbReference type="ARBA" id="ARBA00023125"/>
    </source>
</evidence>
<proteinExistence type="predicted"/>
<feature type="domain" description="OmpR/PhoB-type" evidence="3">
    <location>
        <begin position="1"/>
        <end position="93"/>
    </location>
</feature>
<reference evidence="5" key="1">
    <citation type="submission" date="2019-04" db="EMBL/GenBank/DDBJ databases">
        <title>Genome sequence of Pseudomonas putida 1290, an auxin catabolizing strain.</title>
        <authorList>
            <person name="Laird T.S."/>
            <person name="Leveau J.H.J."/>
        </authorList>
    </citation>
    <scope>NUCLEOTIDE SEQUENCE [LARGE SCALE GENOMIC DNA]</scope>
    <source>
        <strain evidence="5">1290</strain>
    </source>
</reference>
<dbReference type="AlphaFoldDB" id="A0A4D6XGZ8"/>
<sequence length="142" mass="15552">MIGSGNVRVSLERREAFLDGQPVALGGRAFEVLAALIRAKGQVVGKEQLLREVWAGTVVEDNNLQVQVSSLRKAFGDRGFIQTVARRGYRLARTVALEPPIQGVAVEDDATVEVTIKVRDRELVTTLQARVLLELLASCQIE</sequence>
<dbReference type="InterPro" id="IPR016032">
    <property type="entry name" value="Sig_transdc_resp-reg_C-effctor"/>
</dbReference>
<dbReference type="Proteomes" id="UP000298551">
    <property type="component" value="Chromosome"/>
</dbReference>
<dbReference type="EMBL" id="CP039371">
    <property type="protein sequence ID" value="QCI15213.1"/>
    <property type="molecule type" value="Genomic_DNA"/>
</dbReference>
<name>A0A4D6XGZ8_PSEPU</name>
<organism evidence="4 5">
    <name type="scientific">Pseudomonas putida</name>
    <name type="common">Arthrobacter siderocapsulatus</name>
    <dbReference type="NCBI Taxonomy" id="303"/>
    <lineage>
        <taxon>Bacteria</taxon>
        <taxon>Pseudomonadati</taxon>
        <taxon>Pseudomonadota</taxon>
        <taxon>Gammaproteobacteria</taxon>
        <taxon>Pseudomonadales</taxon>
        <taxon>Pseudomonadaceae</taxon>
        <taxon>Pseudomonas</taxon>
    </lineage>
</organism>
<dbReference type="GO" id="GO:0006355">
    <property type="term" value="P:regulation of DNA-templated transcription"/>
    <property type="evidence" value="ECO:0007669"/>
    <property type="project" value="InterPro"/>
</dbReference>
<dbReference type="InterPro" id="IPR036388">
    <property type="entry name" value="WH-like_DNA-bd_sf"/>
</dbReference>
<gene>
    <name evidence="4" type="ORF">E6B08_29325</name>
</gene>
<dbReference type="SMART" id="SM00862">
    <property type="entry name" value="Trans_reg_C"/>
    <property type="match status" value="1"/>
</dbReference>
<feature type="DNA-binding region" description="OmpR/PhoB-type" evidence="2">
    <location>
        <begin position="1"/>
        <end position="93"/>
    </location>
</feature>